<evidence type="ECO:0000313" key="9">
    <source>
        <dbReference type="Proteomes" id="UP000671914"/>
    </source>
</evidence>
<dbReference type="KEGG" id="aarc:G127AT_02960"/>
<dbReference type="Proteomes" id="UP000671914">
    <property type="component" value="Chromosome"/>
</dbReference>
<dbReference type="HAMAP" id="MF_01965">
    <property type="entry name" value="NADHX_dehydratase"/>
    <property type="match status" value="1"/>
</dbReference>
<dbReference type="CDD" id="cd01171">
    <property type="entry name" value="YXKO-related"/>
    <property type="match status" value="1"/>
</dbReference>
<evidence type="ECO:0000256" key="6">
    <source>
        <dbReference type="HAMAP-Rule" id="MF_01965"/>
    </source>
</evidence>
<comment type="cofactor">
    <cofactor evidence="6">
        <name>Mg(2+)</name>
        <dbReference type="ChEBI" id="CHEBI:18420"/>
    </cofactor>
</comment>
<evidence type="ECO:0000256" key="1">
    <source>
        <dbReference type="ARBA" id="ARBA00022741"/>
    </source>
</evidence>
<evidence type="ECO:0000259" key="7">
    <source>
        <dbReference type="PROSITE" id="PS51383"/>
    </source>
</evidence>
<keyword evidence="4 6" id="KW-0520">NAD</keyword>
<comment type="catalytic activity">
    <reaction evidence="6">
        <text>(6S)-NADHX + ADP = AMP + phosphate + NADH + H(+)</text>
        <dbReference type="Rhea" id="RHEA:32223"/>
        <dbReference type="ChEBI" id="CHEBI:15378"/>
        <dbReference type="ChEBI" id="CHEBI:43474"/>
        <dbReference type="ChEBI" id="CHEBI:57945"/>
        <dbReference type="ChEBI" id="CHEBI:64074"/>
        <dbReference type="ChEBI" id="CHEBI:456215"/>
        <dbReference type="ChEBI" id="CHEBI:456216"/>
        <dbReference type="EC" id="4.2.1.136"/>
    </reaction>
</comment>
<dbReference type="PROSITE" id="PS51383">
    <property type="entry name" value="YJEF_C_3"/>
    <property type="match status" value="1"/>
</dbReference>
<feature type="binding site" evidence="6">
    <location>
        <begin position="182"/>
        <end position="186"/>
    </location>
    <ligand>
        <name>AMP</name>
        <dbReference type="ChEBI" id="CHEBI:456215"/>
    </ligand>
</feature>
<comment type="catalytic activity">
    <reaction evidence="6">
        <text>(6S)-NADPHX + ADP = AMP + phosphate + NADPH + H(+)</text>
        <dbReference type="Rhea" id="RHEA:32235"/>
        <dbReference type="ChEBI" id="CHEBI:15378"/>
        <dbReference type="ChEBI" id="CHEBI:43474"/>
        <dbReference type="ChEBI" id="CHEBI:57783"/>
        <dbReference type="ChEBI" id="CHEBI:64076"/>
        <dbReference type="ChEBI" id="CHEBI:456215"/>
        <dbReference type="ChEBI" id="CHEBI:456216"/>
        <dbReference type="EC" id="4.2.1.136"/>
    </reaction>
</comment>
<feature type="binding site" evidence="6">
    <location>
        <position position="140"/>
    </location>
    <ligand>
        <name>(6S)-NADPHX</name>
        <dbReference type="ChEBI" id="CHEBI:64076"/>
    </ligand>
</feature>
<keyword evidence="9" id="KW-1185">Reference proteome</keyword>
<dbReference type="GO" id="GO:0110051">
    <property type="term" value="P:metabolite repair"/>
    <property type="evidence" value="ECO:0007669"/>
    <property type="project" value="TreeGrafter"/>
</dbReference>
<accession>A0A975FP18</accession>
<sequence length="282" mass="28577">MTETWREWAAEDTAAWIRVPGAGDDKYARGVLGVITGSHDYPGAAVLGVEAANRAGIGMVRYTGPRALGALVLARRPETVLVTGRVQAWLLGSGMDAGKRNFLLQGELSHALASGQPVVLDAGALDLVGVHTGPTVITPHARELQRLLDAREIPASLEEIREAPGEWAVRAANELGTAVLLKGAVTHIADPTGARYTVTAPGHWLATAGTGDVLGGILGAFAAGHADALALEAGAITALAASAAFVHGQAAAVASLARGGGPVTALDVADAVPPVIGELAAM</sequence>
<dbReference type="GO" id="GO:0052856">
    <property type="term" value="F:NAD(P)HX epimerase activity"/>
    <property type="evidence" value="ECO:0007669"/>
    <property type="project" value="TreeGrafter"/>
</dbReference>
<feature type="binding site" evidence="6">
    <location>
        <position position="94"/>
    </location>
    <ligand>
        <name>(6S)-NADPHX</name>
        <dbReference type="ChEBI" id="CHEBI:64076"/>
    </ligand>
</feature>
<dbReference type="Gene3D" id="3.40.1190.20">
    <property type="match status" value="1"/>
</dbReference>
<evidence type="ECO:0000256" key="4">
    <source>
        <dbReference type="ARBA" id="ARBA00023027"/>
    </source>
</evidence>
<dbReference type="EC" id="4.2.1.136" evidence="6"/>
<dbReference type="RefSeq" id="WP_210899602.1">
    <property type="nucleotide sequence ID" value="NZ_CP071696.1"/>
</dbReference>
<feature type="binding site" evidence="6">
    <location>
        <position position="211"/>
    </location>
    <ligand>
        <name>AMP</name>
        <dbReference type="ChEBI" id="CHEBI:456215"/>
    </ligand>
</feature>
<protein>
    <recommendedName>
        <fullName evidence="6">ADP-dependent (S)-NAD(P)H-hydrate dehydratase</fullName>
        <ecNumber evidence="6">4.2.1.136</ecNumber>
    </recommendedName>
    <alternativeName>
        <fullName evidence="6">ADP-dependent NAD(P)HX dehydratase</fullName>
    </alternativeName>
</protein>
<reference evidence="8" key="1">
    <citation type="submission" date="2021-03" db="EMBL/GenBank/DDBJ databases">
        <title>Agromyces archimandritus sp. nov., isolated from the cockroach Archimandrita tessellata.</title>
        <authorList>
            <person name="Guzman J."/>
            <person name="Ortuzar M."/>
            <person name="Poehlein A."/>
            <person name="Daniel R."/>
            <person name="Trujillo M."/>
            <person name="Vilcinskas A."/>
        </authorList>
    </citation>
    <scope>NUCLEOTIDE SEQUENCE</scope>
    <source>
        <strain evidence="8">G127AT</strain>
    </source>
</reference>
<feature type="domain" description="YjeF C-terminal" evidence="7">
    <location>
        <begin position="9"/>
        <end position="279"/>
    </location>
</feature>
<feature type="binding site" evidence="6">
    <location>
        <position position="44"/>
    </location>
    <ligand>
        <name>(6S)-NADPHX</name>
        <dbReference type="ChEBI" id="CHEBI:64076"/>
    </ligand>
</feature>
<keyword evidence="2 6" id="KW-0067">ATP-binding</keyword>
<dbReference type="PANTHER" id="PTHR12592:SF0">
    <property type="entry name" value="ATP-DEPENDENT (S)-NAD(P)H-HYDRATE DEHYDRATASE"/>
    <property type="match status" value="1"/>
</dbReference>
<organism evidence="8 9">
    <name type="scientific">Agromyces archimandritae</name>
    <dbReference type="NCBI Taxonomy" id="2781962"/>
    <lineage>
        <taxon>Bacteria</taxon>
        <taxon>Bacillati</taxon>
        <taxon>Actinomycetota</taxon>
        <taxon>Actinomycetes</taxon>
        <taxon>Micrococcales</taxon>
        <taxon>Microbacteriaceae</taxon>
        <taxon>Agromyces</taxon>
    </lineage>
</organism>
<dbReference type="GO" id="GO:0046496">
    <property type="term" value="P:nicotinamide nucleotide metabolic process"/>
    <property type="evidence" value="ECO:0007669"/>
    <property type="project" value="UniProtKB-UniRule"/>
</dbReference>
<dbReference type="SUPFAM" id="SSF53613">
    <property type="entry name" value="Ribokinase-like"/>
    <property type="match status" value="1"/>
</dbReference>
<dbReference type="PANTHER" id="PTHR12592">
    <property type="entry name" value="ATP-DEPENDENT (S)-NAD(P)H-HYDRATE DEHYDRATASE FAMILY MEMBER"/>
    <property type="match status" value="1"/>
</dbReference>
<comment type="function">
    <text evidence="6">Catalyzes the dehydration of the S-form of NAD(P)HX at the expense of ADP, which is converted to AMP. Together with NAD(P)HX epimerase, which catalyzes the epimerization of the S- and R-forms, the enzyme allows the repair of both epimers of NAD(P)HX, a damaged form of NAD(P)H that is a result of enzymatic or heat-dependent hydration.</text>
</comment>
<evidence type="ECO:0000256" key="5">
    <source>
        <dbReference type="ARBA" id="ARBA00023239"/>
    </source>
</evidence>
<keyword evidence="5 6" id="KW-0456">Lyase</keyword>
<name>A0A975FP18_9MICO</name>
<dbReference type="AlphaFoldDB" id="A0A975FP18"/>
<comment type="similarity">
    <text evidence="6">Belongs to the NnrD/CARKD family.</text>
</comment>
<keyword evidence="3 6" id="KW-0521">NADP</keyword>
<comment type="subunit">
    <text evidence="6">Homotetramer.</text>
</comment>
<keyword evidence="1 6" id="KW-0547">Nucleotide-binding</keyword>
<dbReference type="Pfam" id="PF01256">
    <property type="entry name" value="Carb_kinase"/>
    <property type="match status" value="1"/>
</dbReference>
<dbReference type="EMBL" id="CP071696">
    <property type="protein sequence ID" value="QTX05207.1"/>
    <property type="molecule type" value="Genomic_DNA"/>
</dbReference>
<gene>
    <name evidence="6" type="primary">nnrD</name>
    <name evidence="8" type="ORF">G127AT_02960</name>
</gene>
<dbReference type="GO" id="GO:0005524">
    <property type="term" value="F:ATP binding"/>
    <property type="evidence" value="ECO:0007669"/>
    <property type="project" value="UniProtKB-KW"/>
</dbReference>
<proteinExistence type="inferred from homology"/>
<dbReference type="InterPro" id="IPR029056">
    <property type="entry name" value="Ribokinase-like"/>
</dbReference>
<evidence type="ECO:0000313" key="8">
    <source>
        <dbReference type="EMBL" id="QTX05207.1"/>
    </source>
</evidence>
<evidence type="ECO:0000256" key="3">
    <source>
        <dbReference type="ARBA" id="ARBA00022857"/>
    </source>
</evidence>
<dbReference type="InterPro" id="IPR000631">
    <property type="entry name" value="CARKD"/>
</dbReference>
<evidence type="ECO:0000256" key="2">
    <source>
        <dbReference type="ARBA" id="ARBA00022840"/>
    </source>
</evidence>
<dbReference type="GO" id="GO:0052855">
    <property type="term" value="F:ADP-dependent NAD(P)H-hydrate dehydratase activity"/>
    <property type="evidence" value="ECO:0007669"/>
    <property type="project" value="UniProtKB-UniRule"/>
</dbReference>
<feature type="binding site" evidence="6">
    <location>
        <position position="212"/>
    </location>
    <ligand>
        <name>(6S)-NADPHX</name>
        <dbReference type="ChEBI" id="CHEBI:64076"/>
    </ligand>
</feature>